<accession>A0A1G6JI64</accession>
<dbReference type="Proteomes" id="UP000182100">
    <property type="component" value="Unassembled WGS sequence"/>
</dbReference>
<dbReference type="AlphaFoldDB" id="A0A1G6JI64"/>
<evidence type="ECO:0000313" key="2">
    <source>
        <dbReference type="EMBL" id="SDC18338.1"/>
    </source>
</evidence>
<protein>
    <submittedName>
        <fullName evidence="2">Uncharacterized protein</fullName>
    </submittedName>
</protein>
<sequence>MDDAASGRGRRAGADDHRHARRPSRRATSGSGATGANPAAILPESVSDARRSRSRWSGGPAGAQAAGGGRRVGLYAGFCHPVASRRPGRRPSI</sequence>
<reference evidence="3" key="1">
    <citation type="submission" date="2016-10" db="EMBL/GenBank/DDBJ databases">
        <authorList>
            <person name="Varghese N."/>
            <person name="Submissions S."/>
        </authorList>
    </citation>
    <scope>NUCLEOTIDE SEQUENCE [LARGE SCALE GENOMIC DNA]</scope>
    <source>
        <strain evidence="3">CGMCC 4.3504</strain>
    </source>
</reference>
<feature type="region of interest" description="Disordered" evidence="1">
    <location>
        <begin position="1"/>
        <end position="71"/>
    </location>
</feature>
<feature type="compositionally biased region" description="Gly residues" evidence="1">
    <location>
        <begin position="59"/>
        <end position="71"/>
    </location>
</feature>
<name>A0A1G6JI64_9ACTN</name>
<dbReference type="EMBL" id="FMZK01000001">
    <property type="protein sequence ID" value="SDC18338.1"/>
    <property type="molecule type" value="Genomic_DNA"/>
</dbReference>
<organism evidence="2 3">
    <name type="scientific">Streptomyces prasinopilosus</name>
    <dbReference type="NCBI Taxonomy" id="67344"/>
    <lineage>
        <taxon>Bacteria</taxon>
        <taxon>Bacillati</taxon>
        <taxon>Actinomycetota</taxon>
        <taxon>Actinomycetes</taxon>
        <taxon>Kitasatosporales</taxon>
        <taxon>Streptomycetaceae</taxon>
        <taxon>Streptomyces</taxon>
    </lineage>
</organism>
<keyword evidence="3" id="KW-1185">Reference proteome</keyword>
<proteinExistence type="predicted"/>
<evidence type="ECO:0000256" key="1">
    <source>
        <dbReference type="SAM" id="MobiDB-lite"/>
    </source>
</evidence>
<gene>
    <name evidence="2" type="ORF">SAMN05216505_101685</name>
</gene>
<evidence type="ECO:0000313" key="3">
    <source>
        <dbReference type="Proteomes" id="UP000182100"/>
    </source>
</evidence>